<evidence type="ECO:0000256" key="8">
    <source>
        <dbReference type="ARBA" id="ARBA00022692"/>
    </source>
</evidence>
<evidence type="ECO:0000259" key="20">
    <source>
        <dbReference type="PROSITE" id="PS50894"/>
    </source>
</evidence>
<dbReference type="InterPro" id="IPR036097">
    <property type="entry name" value="HisK_dim/P_sf"/>
</dbReference>
<dbReference type="CDD" id="cd17546">
    <property type="entry name" value="REC_hyHK_CKI1_RcsC-like"/>
    <property type="match status" value="1"/>
</dbReference>
<feature type="modified residue" description="Phosphohistidine" evidence="16">
    <location>
        <position position="741"/>
    </location>
</feature>
<dbReference type="PANTHER" id="PTHR45339">
    <property type="entry name" value="HYBRID SIGNAL TRANSDUCTION HISTIDINE KINASE J"/>
    <property type="match status" value="1"/>
</dbReference>
<dbReference type="SUPFAM" id="SSF52172">
    <property type="entry name" value="CheY-like"/>
    <property type="match status" value="1"/>
</dbReference>
<dbReference type="InterPro" id="IPR004358">
    <property type="entry name" value="Sig_transdc_His_kin-like_C"/>
</dbReference>
<sequence length="797" mass="91938">MSIKETKNKSIHGISNAFQELVLKIATECINLPSNQFMSKMQDAFRLVSGFLNIDRIHLFEFIDKDGKMDCTFEWCNHQIKPQIENLRDESIYQTLIAEHQNKKPLVIHDVSSLDHHHKMFSILNHQSILAFISYPLIVDKQIQGYLAFSDIKSHRQWLADEQKLIKMVSEILANLIYKRRLVTEIKEINKQAISATETKNQFLANMSHEIKTPLSGIYNAFYLLETTSLTAEQKEYLEIGQGSIDALSSIVDDVLNLTRIESGDIEIYEDPFNMEDELIRIIRMQKGFAEEKAIQLMFDYDYQIDFDCIGDYRKLNQVVVHLINNAIKYTEKGSVTLKVSLLETIKNKVMVKIDIIDTGIGVNQVQISRLFDAFYQIDGSESRKQQGVGLGLPISNQLIQRIDGKLDIQSEPQQGSVFSITIPLVKGKKHDYSTTVGKLALYTVDNLMDSTTYHILESMGIKSLTFDTIKDEKCDFIVVDRPVKNYDVIQNLINQYGRPDTLSVSFSVPQNKRLKKIDCFFEFPVSRTAIHQKLTIQLNKDTKVEETIEYNTILNGYALIVDDNRLNRIALESILNKQGVRTKTADSGPKAIEIMKKEDFDIVLMDIQMPEMDGIETIRRIRNLGKKYQDIPMIAITANAFFKDYDLMKTTRINDVIFKPIRMDHLNQVLRKYIRKGTSIHIPDELNIFDEKDFIQRFEGSDDIAVEVIETFIETYKSDLQNIKTSVLKGLSEEIIHTCHYFKGSCAYLSGKRSVWMLNYMMDAAKNHKLEFLHLCFDMLESEVNEMVKVIKKYKI</sequence>
<dbReference type="GO" id="GO:0000155">
    <property type="term" value="F:phosphorelay sensor kinase activity"/>
    <property type="evidence" value="ECO:0007669"/>
    <property type="project" value="InterPro"/>
</dbReference>
<comment type="subcellular location">
    <subcellularLocation>
        <location evidence="2">Cell membrane</location>
        <topology evidence="2">Multi-pass membrane protein</topology>
    </subcellularLocation>
</comment>
<dbReference type="InterPro" id="IPR003594">
    <property type="entry name" value="HATPase_dom"/>
</dbReference>
<dbReference type="Gene3D" id="3.30.450.40">
    <property type="match status" value="1"/>
</dbReference>
<keyword evidence="14" id="KW-0472">Membrane</keyword>
<proteinExistence type="inferred from homology"/>
<evidence type="ECO:0000256" key="17">
    <source>
        <dbReference type="PROSITE-ProRule" id="PRU00169"/>
    </source>
</evidence>
<evidence type="ECO:0000256" key="12">
    <source>
        <dbReference type="ARBA" id="ARBA00022989"/>
    </source>
</evidence>
<dbReference type="GO" id="GO:0005886">
    <property type="term" value="C:plasma membrane"/>
    <property type="evidence" value="ECO:0007669"/>
    <property type="project" value="UniProtKB-SubCell"/>
</dbReference>
<dbReference type="EMBL" id="JASCXW010000036">
    <property type="protein sequence ID" value="MDI6453592.1"/>
    <property type="molecule type" value="Genomic_DNA"/>
</dbReference>
<evidence type="ECO:0000256" key="10">
    <source>
        <dbReference type="ARBA" id="ARBA00022777"/>
    </source>
</evidence>
<dbReference type="InterPro" id="IPR011006">
    <property type="entry name" value="CheY-like_superfamily"/>
</dbReference>
<dbReference type="GO" id="GO:0005524">
    <property type="term" value="F:ATP binding"/>
    <property type="evidence" value="ECO:0007669"/>
    <property type="project" value="UniProtKB-KW"/>
</dbReference>
<protein>
    <recommendedName>
        <fullName evidence="15">Circadian input-output histidine kinase CikA</fullName>
        <ecNumber evidence="4">2.7.13.3</ecNumber>
    </recommendedName>
</protein>
<evidence type="ECO:0000313" key="22">
    <source>
        <dbReference type="Proteomes" id="UP001431532"/>
    </source>
</evidence>
<dbReference type="Gene3D" id="1.10.287.130">
    <property type="match status" value="1"/>
</dbReference>
<dbReference type="InterPro" id="IPR001789">
    <property type="entry name" value="Sig_transdc_resp-reg_receiver"/>
</dbReference>
<dbReference type="Pfam" id="PF02518">
    <property type="entry name" value="HATPase_c"/>
    <property type="match status" value="1"/>
</dbReference>
<dbReference type="SUPFAM" id="SSF47226">
    <property type="entry name" value="Histidine-containing phosphotransfer domain, HPT domain"/>
    <property type="match status" value="1"/>
</dbReference>
<dbReference type="InterPro" id="IPR005467">
    <property type="entry name" value="His_kinase_dom"/>
</dbReference>
<dbReference type="InterPro" id="IPR008207">
    <property type="entry name" value="Sig_transdc_His_kin_Hpt_dom"/>
</dbReference>
<keyword evidence="9" id="KW-0547">Nucleotide-binding</keyword>
<evidence type="ECO:0000256" key="16">
    <source>
        <dbReference type="PROSITE-ProRule" id="PRU00110"/>
    </source>
</evidence>
<dbReference type="SMART" id="SM00448">
    <property type="entry name" value="REC"/>
    <property type="match status" value="1"/>
</dbReference>
<dbReference type="PROSITE" id="PS50109">
    <property type="entry name" value="HIS_KIN"/>
    <property type="match status" value="1"/>
</dbReference>
<evidence type="ECO:0000256" key="13">
    <source>
        <dbReference type="ARBA" id="ARBA00023012"/>
    </source>
</evidence>
<keyword evidence="13" id="KW-0902">Two-component regulatory system</keyword>
<evidence type="ECO:0000256" key="15">
    <source>
        <dbReference type="ARBA" id="ARBA00074306"/>
    </source>
</evidence>
<evidence type="ECO:0000256" key="3">
    <source>
        <dbReference type="ARBA" id="ARBA00006402"/>
    </source>
</evidence>
<organism evidence="21 22">
    <name type="scientific">Peloplasma aerotolerans</name>
    <dbReference type="NCBI Taxonomy" id="3044389"/>
    <lineage>
        <taxon>Bacteria</taxon>
        <taxon>Bacillati</taxon>
        <taxon>Mycoplasmatota</taxon>
        <taxon>Mollicutes</taxon>
        <taxon>Acholeplasmatales</taxon>
        <taxon>Acholeplasmataceae</taxon>
        <taxon>Peloplasma</taxon>
    </lineage>
</organism>
<reference evidence="21" key="1">
    <citation type="submission" date="2023-05" db="EMBL/GenBank/DDBJ databases">
        <title>Mariniplasma microaerophilum sp. nov., a novel anaerobic mollicute isolated from terrestrial mud volcano, Taman Peninsula, Russia.</title>
        <authorList>
            <person name="Khomyakova M.A."/>
            <person name="Merkel A.Y."/>
            <person name="Slobodkin A.I."/>
        </authorList>
    </citation>
    <scope>NUCLEOTIDE SEQUENCE</scope>
    <source>
        <strain evidence="21">M4Ah</strain>
    </source>
</reference>
<evidence type="ECO:0000256" key="2">
    <source>
        <dbReference type="ARBA" id="ARBA00004651"/>
    </source>
</evidence>
<keyword evidence="7" id="KW-0808">Transferase</keyword>
<evidence type="ECO:0000256" key="14">
    <source>
        <dbReference type="ARBA" id="ARBA00023136"/>
    </source>
</evidence>
<comment type="catalytic activity">
    <reaction evidence="1">
        <text>ATP + protein L-histidine = ADP + protein N-phospho-L-histidine.</text>
        <dbReference type="EC" id="2.7.13.3"/>
    </reaction>
</comment>
<dbReference type="PROSITE" id="PS50894">
    <property type="entry name" value="HPT"/>
    <property type="match status" value="1"/>
</dbReference>
<evidence type="ECO:0000256" key="4">
    <source>
        <dbReference type="ARBA" id="ARBA00012438"/>
    </source>
</evidence>
<keyword evidence="10" id="KW-0418">Kinase</keyword>
<dbReference type="InterPro" id="IPR036641">
    <property type="entry name" value="HPT_dom_sf"/>
</dbReference>
<evidence type="ECO:0000313" key="21">
    <source>
        <dbReference type="EMBL" id="MDI6453592.1"/>
    </source>
</evidence>
<dbReference type="PROSITE" id="PS50110">
    <property type="entry name" value="RESPONSE_REGULATORY"/>
    <property type="match status" value="1"/>
</dbReference>
<evidence type="ECO:0000256" key="11">
    <source>
        <dbReference type="ARBA" id="ARBA00022840"/>
    </source>
</evidence>
<keyword evidence="11" id="KW-0067">ATP-binding</keyword>
<dbReference type="PANTHER" id="PTHR45339:SF1">
    <property type="entry name" value="HYBRID SIGNAL TRANSDUCTION HISTIDINE KINASE J"/>
    <property type="match status" value="1"/>
</dbReference>
<dbReference type="CDD" id="cd16922">
    <property type="entry name" value="HATPase_EvgS-ArcB-TorS-like"/>
    <property type="match status" value="1"/>
</dbReference>
<comment type="similarity">
    <text evidence="3">In the N-terminal section; belongs to the phytochrome family.</text>
</comment>
<keyword evidence="8" id="KW-0812">Transmembrane</keyword>
<dbReference type="Pfam" id="PF00512">
    <property type="entry name" value="HisKA"/>
    <property type="match status" value="1"/>
</dbReference>
<dbReference type="AlphaFoldDB" id="A0AAW6U6M6"/>
<feature type="domain" description="HPt" evidence="20">
    <location>
        <begin position="702"/>
        <end position="795"/>
    </location>
</feature>
<gene>
    <name evidence="21" type="ORF">QJ521_08430</name>
</gene>
<evidence type="ECO:0000256" key="7">
    <source>
        <dbReference type="ARBA" id="ARBA00022679"/>
    </source>
</evidence>
<dbReference type="CDD" id="cd00082">
    <property type="entry name" value="HisKA"/>
    <property type="match status" value="1"/>
</dbReference>
<keyword evidence="12" id="KW-1133">Transmembrane helix</keyword>
<evidence type="ECO:0000259" key="18">
    <source>
        <dbReference type="PROSITE" id="PS50109"/>
    </source>
</evidence>
<dbReference type="PRINTS" id="PR00344">
    <property type="entry name" value="BCTRLSENSOR"/>
</dbReference>
<comment type="caution">
    <text evidence="21">The sequence shown here is derived from an EMBL/GenBank/DDBJ whole genome shotgun (WGS) entry which is preliminary data.</text>
</comment>
<dbReference type="Gene3D" id="3.40.50.2300">
    <property type="match status" value="1"/>
</dbReference>
<dbReference type="SMART" id="SM00065">
    <property type="entry name" value="GAF"/>
    <property type="match status" value="1"/>
</dbReference>
<dbReference type="FunFam" id="3.30.565.10:FF:000010">
    <property type="entry name" value="Sensor histidine kinase RcsC"/>
    <property type="match status" value="1"/>
</dbReference>
<evidence type="ECO:0000259" key="19">
    <source>
        <dbReference type="PROSITE" id="PS50110"/>
    </source>
</evidence>
<feature type="modified residue" description="4-aspartylphosphate" evidence="17">
    <location>
        <position position="607"/>
    </location>
</feature>
<dbReference type="InterPro" id="IPR003018">
    <property type="entry name" value="GAF"/>
</dbReference>
<accession>A0AAW6U6M6</accession>
<dbReference type="EC" id="2.7.13.3" evidence="4"/>
<dbReference type="Pfam" id="PF01590">
    <property type="entry name" value="GAF"/>
    <property type="match status" value="1"/>
</dbReference>
<dbReference type="InterPro" id="IPR036890">
    <property type="entry name" value="HATPase_C_sf"/>
</dbReference>
<evidence type="ECO:0000256" key="6">
    <source>
        <dbReference type="ARBA" id="ARBA00022553"/>
    </source>
</evidence>
<feature type="domain" description="Histidine kinase" evidence="18">
    <location>
        <begin position="206"/>
        <end position="427"/>
    </location>
</feature>
<dbReference type="SMART" id="SM00387">
    <property type="entry name" value="HATPase_c"/>
    <property type="match status" value="1"/>
</dbReference>
<evidence type="ECO:0000256" key="5">
    <source>
        <dbReference type="ARBA" id="ARBA00022475"/>
    </source>
</evidence>
<dbReference type="SUPFAM" id="SSF55781">
    <property type="entry name" value="GAF domain-like"/>
    <property type="match status" value="1"/>
</dbReference>
<dbReference type="SMART" id="SM00388">
    <property type="entry name" value="HisKA"/>
    <property type="match status" value="1"/>
</dbReference>
<dbReference type="Proteomes" id="UP001431532">
    <property type="component" value="Unassembled WGS sequence"/>
</dbReference>
<dbReference type="Gene3D" id="1.20.120.160">
    <property type="entry name" value="HPT domain"/>
    <property type="match status" value="1"/>
</dbReference>
<evidence type="ECO:0000256" key="9">
    <source>
        <dbReference type="ARBA" id="ARBA00022741"/>
    </source>
</evidence>
<keyword evidence="6 17" id="KW-0597">Phosphoprotein</keyword>
<name>A0AAW6U6M6_9MOLU</name>
<dbReference type="Pfam" id="PF00072">
    <property type="entry name" value="Response_reg"/>
    <property type="match status" value="1"/>
</dbReference>
<feature type="domain" description="Response regulatory" evidence="19">
    <location>
        <begin position="558"/>
        <end position="675"/>
    </location>
</feature>
<dbReference type="InterPro" id="IPR029016">
    <property type="entry name" value="GAF-like_dom_sf"/>
</dbReference>
<evidence type="ECO:0000256" key="1">
    <source>
        <dbReference type="ARBA" id="ARBA00000085"/>
    </source>
</evidence>
<dbReference type="SUPFAM" id="SSF47384">
    <property type="entry name" value="Homodimeric domain of signal transducing histidine kinase"/>
    <property type="match status" value="1"/>
</dbReference>
<dbReference type="Gene3D" id="3.30.565.10">
    <property type="entry name" value="Histidine kinase-like ATPase, C-terminal domain"/>
    <property type="match status" value="1"/>
</dbReference>
<keyword evidence="5" id="KW-1003">Cell membrane</keyword>
<dbReference type="RefSeq" id="WP_282840027.1">
    <property type="nucleotide sequence ID" value="NZ_JASCXW010000036.1"/>
</dbReference>
<dbReference type="SUPFAM" id="SSF55874">
    <property type="entry name" value="ATPase domain of HSP90 chaperone/DNA topoisomerase II/histidine kinase"/>
    <property type="match status" value="1"/>
</dbReference>
<keyword evidence="22" id="KW-1185">Reference proteome</keyword>
<dbReference type="InterPro" id="IPR003661">
    <property type="entry name" value="HisK_dim/P_dom"/>
</dbReference>